<protein>
    <recommendedName>
        <fullName evidence="4">MSHA pilin protein MshA</fullName>
    </recommendedName>
</protein>
<dbReference type="NCBIfam" id="TIGR02532">
    <property type="entry name" value="IV_pilin_GFxxxE"/>
    <property type="match status" value="1"/>
</dbReference>
<keyword evidence="1" id="KW-0812">Transmembrane</keyword>
<keyword evidence="1" id="KW-1133">Transmembrane helix</keyword>
<keyword evidence="1" id="KW-0472">Membrane</keyword>
<reference evidence="2 3" key="1">
    <citation type="submission" date="2023-03" db="EMBL/GenBank/DDBJ databases">
        <title>Draft genome sequence of Thalassotalea insulae KCTC 62186T.</title>
        <authorList>
            <person name="Sawabe T."/>
        </authorList>
    </citation>
    <scope>NUCLEOTIDE SEQUENCE [LARGE SCALE GENOMIC DNA]</scope>
    <source>
        <strain evidence="2 3">KCTC 62186</strain>
    </source>
</reference>
<evidence type="ECO:0008006" key="4">
    <source>
        <dbReference type="Google" id="ProtNLM"/>
    </source>
</evidence>
<sequence>MKNLSQTKGFTLIELVVVIVILGILAATAAPKFIDLTGDAKKSAMEGVQGTIESAVSMVYAKALIDSKTSGETTIMLDSVYYSLKNGYPTALGKGSKAGDTADNAKGILGLIDIDADDFNTTEGEAEPLIIQYDGSTGDTCRLTYTSSTGAGKRPVIDVSEFANCK</sequence>
<evidence type="ECO:0000313" key="3">
    <source>
        <dbReference type="Proteomes" id="UP001157186"/>
    </source>
</evidence>
<evidence type="ECO:0000313" key="2">
    <source>
        <dbReference type="EMBL" id="GLX77865.1"/>
    </source>
</evidence>
<dbReference type="EMBL" id="BSST01000001">
    <property type="protein sequence ID" value="GLX77865.1"/>
    <property type="molecule type" value="Genomic_DNA"/>
</dbReference>
<gene>
    <name evidence="2" type="ORF">tinsulaeT_12050</name>
</gene>
<evidence type="ECO:0000256" key="1">
    <source>
        <dbReference type="SAM" id="Phobius"/>
    </source>
</evidence>
<dbReference type="RefSeq" id="WP_284243759.1">
    <property type="nucleotide sequence ID" value="NZ_BSST01000001.1"/>
</dbReference>
<organism evidence="2 3">
    <name type="scientific">Thalassotalea insulae</name>
    <dbReference type="NCBI Taxonomy" id="2056778"/>
    <lineage>
        <taxon>Bacteria</taxon>
        <taxon>Pseudomonadati</taxon>
        <taxon>Pseudomonadota</taxon>
        <taxon>Gammaproteobacteria</taxon>
        <taxon>Alteromonadales</taxon>
        <taxon>Colwelliaceae</taxon>
        <taxon>Thalassotalea</taxon>
    </lineage>
</organism>
<comment type="caution">
    <text evidence="2">The sequence shown here is derived from an EMBL/GenBank/DDBJ whole genome shotgun (WGS) entry which is preliminary data.</text>
</comment>
<keyword evidence="3" id="KW-1185">Reference proteome</keyword>
<proteinExistence type="predicted"/>
<dbReference type="InterPro" id="IPR045584">
    <property type="entry name" value="Pilin-like"/>
</dbReference>
<feature type="transmembrane region" description="Helical" evidence="1">
    <location>
        <begin position="12"/>
        <end position="34"/>
    </location>
</feature>
<dbReference type="InterPro" id="IPR012902">
    <property type="entry name" value="N_methyl_site"/>
</dbReference>
<name>A0ABQ6GPF2_9GAMM</name>
<dbReference type="Proteomes" id="UP001157186">
    <property type="component" value="Unassembled WGS sequence"/>
</dbReference>
<dbReference type="Pfam" id="PF07963">
    <property type="entry name" value="N_methyl"/>
    <property type="match status" value="1"/>
</dbReference>
<dbReference type="Gene3D" id="3.30.700.10">
    <property type="entry name" value="Glycoprotein, Type 4 Pilin"/>
    <property type="match status" value="1"/>
</dbReference>
<dbReference type="PROSITE" id="PS00409">
    <property type="entry name" value="PROKAR_NTER_METHYL"/>
    <property type="match status" value="1"/>
</dbReference>
<dbReference type="SUPFAM" id="SSF54523">
    <property type="entry name" value="Pili subunits"/>
    <property type="match status" value="1"/>
</dbReference>
<accession>A0ABQ6GPF2</accession>